<keyword evidence="3" id="KW-1185">Reference proteome</keyword>
<dbReference type="Proteomes" id="UP000037727">
    <property type="component" value="Unassembled WGS sequence"/>
</dbReference>
<protein>
    <submittedName>
        <fullName evidence="1">DUF1480 family protein</fullName>
    </submittedName>
</protein>
<dbReference type="RefSeq" id="WP_054476172.1">
    <property type="nucleotide sequence ID" value="NZ_CAWMRL010000005.1"/>
</dbReference>
<evidence type="ECO:0000313" key="4">
    <source>
        <dbReference type="Proteomes" id="UP000322184"/>
    </source>
</evidence>
<dbReference type="Pfam" id="PF07351">
    <property type="entry name" value="DUF1480"/>
    <property type="match status" value="1"/>
</dbReference>
<sequence>MNQTKLRISSYEIDDAILSQPSAEAEDDTTISIPCNSDRELCMQLDGWDEHTSIPALLNDKQILLYRKHYDKQKHAWVMRVA</sequence>
<dbReference type="EMBL" id="LJCS01000005">
    <property type="protein sequence ID" value="KOY63384.1"/>
    <property type="molecule type" value="Genomic_DNA"/>
</dbReference>
<gene>
    <name evidence="2" type="ORF">AM629_03465</name>
    <name evidence="1" type="ORF">F0L16_13105</name>
</gene>
<organism evidence="1 4">
    <name type="scientific">Photorhabdus heterorhabditis</name>
    <dbReference type="NCBI Taxonomy" id="880156"/>
    <lineage>
        <taxon>Bacteria</taxon>
        <taxon>Pseudomonadati</taxon>
        <taxon>Pseudomonadota</taxon>
        <taxon>Gammaproteobacteria</taxon>
        <taxon>Enterobacterales</taxon>
        <taxon>Morganellaceae</taxon>
        <taxon>Photorhabdus</taxon>
    </lineage>
</organism>
<dbReference type="AlphaFoldDB" id="A0A5B0WID9"/>
<name>A0A5B0WID9_9GAMM</name>
<dbReference type="EMBL" id="VTUW01000024">
    <property type="protein sequence ID" value="KAA1186753.1"/>
    <property type="molecule type" value="Genomic_DNA"/>
</dbReference>
<reference evidence="1 4" key="2">
    <citation type="submission" date="2019-09" db="EMBL/GenBank/DDBJ databases">
        <title>Whole genome sequence of Photorhabdus heterorhabditis strain ETL (Enterobacteriales: Enterobacteriaceae) a bacterial symbiont of Heterorhabditis zealandica strain ETL (Rhabditida: Heterorhabditidae).</title>
        <authorList>
            <person name="Lulamba T.E."/>
            <person name="Serepa-Dlamini M.H."/>
        </authorList>
    </citation>
    <scope>NUCLEOTIDE SEQUENCE [LARGE SCALE GENOMIC DNA]</scope>
    <source>
        <strain evidence="1 4">ETL</strain>
    </source>
</reference>
<comment type="caution">
    <text evidence="1">The sequence shown here is derived from an EMBL/GenBank/DDBJ whole genome shotgun (WGS) entry which is preliminary data.</text>
</comment>
<dbReference type="InterPro" id="IPR009950">
    <property type="entry name" value="DUF1480"/>
</dbReference>
<accession>A0A5B0WID9</accession>
<evidence type="ECO:0000313" key="1">
    <source>
        <dbReference type="EMBL" id="KAA1186753.1"/>
    </source>
</evidence>
<reference evidence="2 3" key="1">
    <citation type="submission" date="2015-09" db="EMBL/GenBank/DDBJ databases">
        <title>Draft genome sequence and assembly of Photorhabdus sp. VMG, a bacterial symbiont associated with Heterorhabditis zealandica.</title>
        <authorList>
            <person name="Naidoo S."/>
            <person name="Featherston J."/>
            <person name="Mothupi B."/>
            <person name="Gray V.M."/>
        </authorList>
    </citation>
    <scope>NUCLEOTIDE SEQUENCE [LARGE SCALE GENOMIC DNA]</scope>
    <source>
        <strain evidence="2 3">VMG</strain>
    </source>
</reference>
<dbReference type="OrthoDB" id="6428563at2"/>
<proteinExistence type="predicted"/>
<evidence type="ECO:0000313" key="3">
    <source>
        <dbReference type="Proteomes" id="UP000037727"/>
    </source>
</evidence>
<evidence type="ECO:0000313" key="2">
    <source>
        <dbReference type="EMBL" id="KOY63384.1"/>
    </source>
</evidence>
<dbReference type="Proteomes" id="UP000322184">
    <property type="component" value="Unassembled WGS sequence"/>
</dbReference>